<reference evidence="2" key="1">
    <citation type="journal article" date="2021" name="IMA Fungus">
        <title>Genomic characterization of three marine fungi, including Emericellopsis atlantica sp. nov. with signatures of a generalist lifestyle and marine biomass degradation.</title>
        <authorList>
            <person name="Hagestad O.C."/>
            <person name="Hou L."/>
            <person name="Andersen J.H."/>
            <person name="Hansen E.H."/>
            <person name="Altermark B."/>
            <person name="Li C."/>
            <person name="Kuhnert E."/>
            <person name="Cox R.J."/>
            <person name="Crous P.W."/>
            <person name="Spatafora J.W."/>
            <person name="Lail K."/>
            <person name="Amirebrahimi M."/>
            <person name="Lipzen A."/>
            <person name="Pangilinan J."/>
            <person name="Andreopoulos W."/>
            <person name="Hayes R.D."/>
            <person name="Ng V."/>
            <person name="Grigoriev I.V."/>
            <person name="Jackson S.A."/>
            <person name="Sutton T.D.S."/>
            <person name="Dobson A.D.W."/>
            <person name="Rama T."/>
        </authorList>
    </citation>
    <scope>NUCLEOTIDE SEQUENCE</scope>
    <source>
        <strain evidence="2">TRa018bII</strain>
    </source>
</reference>
<keyword evidence="3" id="KW-1185">Reference proteome</keyword>
<gene>
    <name evidence="2" type="ORF">BJ875DRAFT_388749</name>
</gene>
<dbReference type="AlphaFoldDB" id="A0A9P8C0E2"/>
<dbReference type="Proteomes" id="UP000824998">
    <property type="component" value="Unassembled WGS sequence"/>
</dbReference>
<comment type="caution">
    <text evidence="2">The sequence shown here is derived from an EMBL/GenBank/DDBJ whole genome shotgun (WGS) entry which is preliminary data.</text>
</comment>
<sequence length="337" mass="38230">MARIIKETEAKSAPIPNNIPEEELLSRYEQFKSTTPSCPIISFEEDGSASGITSFFEDADPKEEPVNEPGENPLNITIQPDDSDAFILYTPEPDTGPDSEIDWKDRPENEEPPVAQVMFDGETEGPVRLRNSRMKSLVKTKDYYLTELFAIDLEVKDIDKAIDENLDGAEDPAIKRRSMISELRTYHLAIKSRQWEYKRQVLDAEFAFALTEEGKKADAVKGVEMKEERRKKDKEKKERRREKRRAEGKVERRGRGGRGGGELKLGSHEVREHGRGGGKKNKMGGTDTFRVNKRDESPRGRGRGRGHRRGGRGGGRGKREGDYWTPSYTSDDAKRSE</sequence>
<dbReference type="OrthoDB" id="3556075at2759"/>
<feature type="compositionally biased region" description="Basic and acidic residues" evidence="1">
    <location>
        <begin position="290"/>
        <end position="299"/>
    </location>
</feature>
<feature type="region of interest" description="Disordered" evidence="1">
    <location>
        <begin position="218"/>
        <end position="337"/>
    </location>
</feature>
<feature type="compositionally biased region" description="Basic and acidic residues" evidence="1">
    <location>
        <begin position="218"/>
        <end position="230"/>
    </location>
</feature>
<evidence type="ECO:0000313" key="2">
    <source>
        <dbReference type="EMBL" id="KAG9228765.1"/>
    </source>
</evidence>
<feature type="compositionally biased region" description="Basic and acidic residues" evidence="1">
    <location>
        <begin position="265"/>
        <end position="275"/>
    </location>
</feature>
<protein>
    <submittedName>
        <fullName evidence="2">Uncharacterized protein</fullName>
    </submittedName>
</protein>
<evidence type="ECO:0000256" key="1">
    <source>
        <dbReference type="SAM" id="MobiDB-lite"/>
    </source>
</evidence>
<evidence type="ECO:0000313" key="3">
    <source>
        <dbReference type="Proteomes" id="UP000824998"/>
    </source>
</evidence>
<feature type="compositionally biased region" description="Basic residues" evidence="1">
    <location>
        <begin position="300"/>
        <end position="311"/>
    </location>
</feature>
<accession>A0A9P8C0E2</accession>
<feature type="compositionally biased region" description="Basic and acidic residues" evidence="1">
    <location>
        <begin position="244"/>
        <end position="254"/>
    </location>
</feature>
<dbReference type="EMBL" id="MU251864">
    <property type="protein sequence ID" value="KAG9228765.1"/>
    <property type="molecule type" value="Genomic_DNA"/>
</dbReference>
<proteinExistence type="predicted"/>
<organism evidence="2 3">
    <name type="scientific">Amylocarpus encephaloides</name>
    <dbReference type="NCBI Taxonomy" id="45428"/>
    <lineage>
        <taxon>Eukaryota</taxon>
        <taxon>Fungi</taxon>
        <taxon>Dikarya</taxon>
        <taxon>Ascomycota</taxon>
        <taxon>Pezizomycotina</taxon>
        <taxon>Leotiomycetes</taxon>
        <taxon>Helotiales</taxon>
        <taxon>Helotiales incertae sedis</taxon>
        <taxon>Amylocarpus</taxon>
    </lineage>
</organism>
<name>A0A9P8C0E2_9HELO</name>
<feature type="compositionally biased region" description="Basic residues" evidence="1">
    <location>
        <begin position="231"/>
        <end position="243"/>
    </location>
</feature>